<evidence type="ECO:0000256" key="5">
    <source>
        <dbReference type="ARBA" id="ARBA00022581"/>
    </source>
</evidence>
<comment type="subcellular location">
    <subcellularLocation>
        <location evidence="1">Host cell membrane</location>
        <topology evidence="1">Single-pass type I membrane protein</topology>
    </subcellularLocation>
    <subcellularLocation>
        <location evidence="2">Host endomembrane system</location>
        <topology evidence="2">Peripheral membrane protein</topology>
    </subcellularLocation>
    <subcellularLocation>
        <location evidence="3">Virion membrane</location>
        <topology evidence="3">Single-pass type I membrane protein</topology>
    </subcellularLocation>
</comment>
<keyword evidence="10" id="KW-0564">Palmitate</keyword>
<evidence type="ECO:0000256" key="2">
    <source>
        <dbReference type="ARBA" id="ARBA00004531"/>
    </source>
</evidence>
<evidence type="ECO:0000256" key="14">
    <source>
        <dbReference type="SAM" id="MobiDB-lite"/>
    </source>
</evidence>
<evidence type="ECO:0000256" key="6">
    <source>
        <dbReference type="ARBA" id="ARBA00022692"/>
    </source>
</evidence>
<evidence type="ECO:0000256" key="11">
    <source>
        <dbReference type="ARBA" id="ARBA00023157"/>
    </source>
</evidence>
<feature type="compositionally biased region" description="Basic and acidic residues" evidence="14">
    <location>
        <begin position="66"/>
        <end position="83"/>
    </location>
</feature>
<keyword evidence="6 15" id="KW-0812">Transmembrane</keyword>
<proteinExistence type="predicted"/>
<name>A0A3Q0RNF8_AMPCI</name>
<evidence type="ECO:0000256" key="7">
    <source>
        <dbReference type="ARBA" id="ARBA00022870"/>
    </source>
</evidence>
<feature type="compositionally biased region" description="Low complexity" evidence="14">
    <location>
        <begin position="48"/>
        <end position="65"/>
    </location>
</feature>
<organism evidence="16 17">
    <name type="scientific">Amphilophus citrinellus</name>
    <name type="common">Midas cichlid</name>
    <name type="synonym">Cichlasoma citrinellum</name>
    <dbReference type="NCBI Taxonomy" id="61819"/>
    <lineage>
        <taxon>Eukaryota</taxon>
        <taxon>Metazoa</taxon>
        <taxon>Chordata</taxon>
        <taxon>Craniata</taxon>
        <taxon>Vertebrata</taxon>
        <taxon>Euteleostomi</taxon>
        <taxon>Actinopterygii</taxon>
        <taxon>Neopterygii</taxon>
        <taxon>Teleostei</taxon>
        <taxon>Neoteleostei</taxon>
        <taxon>Acanthomorphata</taxon>
        <taxon>Ovalentaria</taxon>
        <taxon>Cichlomorphae</taxon>
        <taxon>Cichliformes</taxon>
        <taxon>Cichlidae</taxon>
        <taxon>New World cichlids</taxon>
        <taxon>Cichlasomatinae</taxon>
        <taxon>Heroini</taxon>
        <taxon>Amphilophus</taxon>
    </lineage>
</organism>
<keyword evidence="12" id="KW-0325">Glycoprotein</keyword>
<evidence type="ECO:0000313" key="16">
    <source>
        <dbReference type="Ensembl" id="ENSACIP00000013879.1"/>
    </source>
</evidence>
<dbReference type="STRING" id="61819.ENSACIP00000013879"/>
<reference evidence="16" key="2">
    <citation type="submission" date="2025-09" db="UniProtKB">
        <authorList>
            <consortium name="Ensembl"/>
        </authorList>
    </citation>
    <scope>IDENTIFICATION</scope>
</reference>
<evidence type="ECO:0000256" key="12">
    <source>
        <dbReference type="ARBA" id="ARBA00023180"/>
    </source>
</evidence>
<keyword evidence="11" id="KW-1015">Disulfide bond</keyword>
<evidence type="ECO:0000256" key="8">
    <source>
        <dbReference type="ARBA" id="ARBA00022989"/>
    </source>
</evidence>
<dbReference type="AlphaFoldDB" id="A0A3Q0RNF8"/>
<dbReference type="Proteomes" id="UP000261340">
    <property type="component" value="Unplaced"/>
</dbReference>
<evidence type="ECO:0000313" key="17">
    <source>
        <dbReference type="Proteomes" id="UP000261340"/>
    </source>
</evidence>
<keyword evidence="7" id="KW-1043">Host membrane</keyword>
<dbReference type="InterPro" id="IPR018154">
    <property type="entry name" value="TLV/ENV_coat_polyprotein"/>
</dbReference>
<evidence type="ECO:0000256" key="3">
    <source>
        <dbReference type="ARBA" id="ARBA00004563"/>
    </source>
</evidence>
<evidence type="ECO:0000256" key="1">
    <source>
        <dbReference type="ARBA" id="ARBA00004402"/>
    </source>
</evidence>
<evidence type="ECO:0000256" key="4">
    <source>
        <dbReference type="ARBA" id="ARBA00022511"/>
    </source>
</evidence>
<keyword evidence="17" id="KW-1185">Reference proteome</keyword>
<keyword evidence="4" id="KW-1032">Host cell membrane</keyword>
<dbReference type="Pfam" id="PF00429">
    <property type="entry name" value="TLV_coat"/>
    <property type="match status" value="1"/>
</dbReference>
<accession>A0A3Q0RNF8</accession>
<feature type="transmembrane region" description="Helical" evidence="15">
    <location>
        <begin position="284"/>
        <end position="301"/>
    </location>
</feature>
<reference evidence="16" key="1">
    <citation type="submission" date="2025-08" db="UniProtKB">
        <authorList>
            <consortium name="Ensembl"/>
        </authorList>
    </citation>
    <scope>IDENTIFICATION</scope>
</reference>
<dbReference type="SUPFAM" id="SSF58069">
    <property type="entry name" value="Virus ectodomain"/>
    <property type="match status" value="1"/>
</dbReference>
<evidence type="ECO:0000256" key="9">
    <source>
        <dbReference type="ARBA" id="ARBA00023136"/>
    </source>
</evidence>
<dbReference type="PANTHER" id="PTHR10424">
    <property type="entry name" value="VIRAL ENVELOPE PROTEIN"/>
    <property type="match status" value="1"/>
</dbReference>
<dbReference type="PANTHER" id="PTHR10424:SF81">
    <property type="entry name" value="ERVV2 PROTEIN"/>
    <property type="match status" value="1"/>
</dbReference>
<keyword evidence="8 15" id="KW-1133">Transmembrane helix</keyword>
<keyword evidence="5" id="KW-0945">Host-virus interaction</keyword>
<evidence type="ECO:0000256" key="10">
    <source>
        <dbReference type="ARBA" id="ARBA00023139"/>
    </source>
</evidence>
<evidence type="ECO:0000256" key="13">
    <source>
        <dbReference type="ARBA" id="ARBA00023288"/>
    </source>
</evidence>
<dbReference type="Ensembl" id="ENSACIT00000014252.1">
    <property type="protein sequence ID" value="ENSACIP00000013879.1"/>
    <property type="gene ID" value="ENSACIG00000010802.1"/>
</dbReference>
<sequence>MSHLQFHCTGRVYLDLHGLVFETSICYWQDQPGSPTNRGTDSAPQRKPSPSRSVSLSLPQSLLSHLPEEARRRKEGEGGEKRAGVYVSAEPSPRRASQATPLSLRGGGGGDGQRAPSEGTSTTSRHCREVTGRVEDVPKEWRIWGTGEKIGQSLFPWVRVRLVRDYVEINTYALLRLINVTRTLGKGTSQELSALRAMVMQNRVVLDLLAAPQGGVCKIIGQTCCTFIPDENGDGGSIHTALSDLDTLQQYVERQTPGGSQDWLSWLTTGTWWQVLLKVLGPPGVILLLFCLFFSCIVPCLRKIMTNVFISAFYHYTLVQGGQEGETEDQI</sequence>
<feature type="region of interest" description="Disordered" evidence="14">
    <location>
        <begin position="32"/>
        <end position="130"/>
    </location>
</feature>
<evidence type="ECO:0000256" key="15">
    <source>
        <dbReference type="SAM" id="Phobius"/>
    </source>
</evidence>
<dbReference type="GeneTree" id="ENSGT00530000064449"/>
<protein>
    <submittedName>
        <fullName evidence="16">Uncharacterized protein</fullName>
    </submittedName>
</protein>
<feature type="compositionally biased region" description="Polar residues" evidence="14">
    <location>
        <begin position="32"/>
        <end position="43"/>
    </location>
</feature>
<keyword evidence="9 15" id="KW-0472">Membrane</keyword>
<keyword evidence="13" id="KW-0449">Lipoprotein</keyword>
<dbReference type="Gene3D" id="1.10.287.210">
    <property type="match status" value="1"/>
</dbReference>